<name>A0A2M7H3S3_9BACT</name>
<dbReference type="PANTHER" id="PTHR11758">
    <property type="entry name" value="40S RIBOSOMAL PROTEIN S15A"/>
    <property type="match status" value="1"/>
</dbReference>
<dbReference type="GO" id="GO:0006412">
    <property type="term" value="P:translation"/>
    <property type="evidence" value="ECO:0007669"/>
    <property type="project" value="UniProtKB-UniRule"/>
</dbReference>
<dbReference type="FunFam" id="3.30.1370.30:FF:000002">
    <property type="entry name" value="30S ribosomal protein S8"/>
    <property type="match status" value="1"/>
</dbReference>
<dbReference type="FunFam" id="3.30.1490.10:FF:000001">
    <property type="entry name" value="30S ribosomal protein S8"/>
    <property type="match status" value="1"/>
</dbReference>
<dbReference type="GO" id="GO:0003735">
    <property type="term" value="F:structural constituent of ribosome"/>
    <property type="evidence" value="ECO:0007669"/>
    <property type="project" value="InterPro"/>
</dbReference>
<comment type="caution">
    <text evidence="9">The sequence shown here is derived from an EMBL/GenBank/DDBJ whole genome shotgun (WGS) entry which is preliminary data.</text>
</comment>
<dbReference type="InterPro" id="IPR047863">
    <property type="entry name" value="Ribosomal_uS8_CS"/>
</dbReference>
<evidence type="ECO:0000256" key="5">
    <source>
        <dbReference type="ARBA" id="ARBA00023274"/>
    </source>
</evidence>
<keyword evidence="4 7" id="KW-0689">Ribosomal protein</keyword>
<dbReference type="NCBIfam" id="NF001109">
    <property type="entry name" value="PRK00136.1"/>
    <property type="match status" value="1"/>
</dbReference>
<dbReference type="SUPFAM" id="SSF56047">
    <property type="entry name" value="Ribosomal protein S8"/>
    <property type="match status" value="1"/>
</dbReference>
<dbReference type="InterPro" id="IPR035987">
    <property type="entry name" value="Ribosomal_uS8_sf"/>
</dbReference>
<evidence type="ECO:0000256" key="6">
    <source>
        <dbReference type="ARBA" id="ARBA00035258"/>
    </source>
</evidence>
<organism evidence="9 10">
    <name type="scientific">Candidatus Kerfeldbacteria bacterium CG15_BIG_FIL_POST_REV_8_21_14_020_45_12</name>
    <dbReference type="NCBI Taxonomy" id="2014247"/>
    <lineage>
        <taxon>Bacteria</taxon>
        <taxon>Candidatus Kerfeldiibacteriota</taxon>
    </lineage>
</organism>
<dbReference type="GO" id="GO:0005737">
    <property type="term" value="C:cytoplasm"/>
    <property type="evidence" value="ECO:0007669"/>
    <property type="project" value="UniProtKB-ARBA"/>
</dbReference>
<accession>A0A2M7H3S3</accession>
<dbReference type="Gene3D" id="3.30.1490.10">
    <property type="match status" value="1"/>
</dbReference>
<dbReference type="PROSITE" id="PS00053">
    <property type="entry name" value="RIBOSOMAL_S8"/>
    <property type="match status" value="1"/>
</dbReference>
<protein>
    <recommendedName>
        <fullName evidence="6 7">Small ribosomal subunit protein uS8</fullName>
    </recommendedName>
</protein>
<dbReference type="Pfam" id="PF00410">
    <property type="entry name" value="Ribosomal_S8"/>
    <property type="match status" value="1"/>
</dbReference>
<dbReference type="GO" id="GO:0019843">
    <property type="term" value="F:rRNA binding"/>
    <property type="evidence" value="ECO:0007669"/>
    <property type="project" value="UniProtKB-UniRule"/>
</dbReference>
<keyword evidence="2 7" id="KW-0699">rRNA-binding</keyword>
<dbReference type="GO" id="GO:1990904">
    <property type="term" value="C:ribonucleoprotein complex"/>
    <property type="evidence" value="ECO:0007669"/>
    <property type="project" value="UniProtKB-KW"/>
</dbReference>
<evidence type="ECO:0000256" key="7">
    <source>
        <dbReference type="HAMAP-Rule" id="MF_01302"/>
    </source>
</evidence>
<gene>
    <name evidence="7" type="primary">rpsH</name>
    <name evidence="9" type="ORF">COW24_02855</name>
</gene>
<dbReference type="GO" id="GO:0005840">
    <property type="term" value="C:ribosome"/>
    <property type="evidence" value="ECO:0007669"/>
    <property type="project" value="UniProtKB-KW"/>
</dbReference>
<comment type="similarity">
    <text evidence="1 7 8">Belongs to the universal ribosomal protein uS8 family.</text>
</comment>
<evidence type="ECO:0000256" key="8">
    <source>
        <dbReference type="RuleBase" id="RU003660"/>
    </source>
</evidence>
<keyword evidence="5 7" id="KW-0687">Ribonucleoprotein</keyword>
<evidence type="ECO:0000256" key="3">
    <source>
        <dbReference type="ARBA" id="ARBA00022884"/>
    </source>
</evidence>
<comment type="subunit">
    <text evidence="7">Part of the 30S ribosomal subunit. Contacts proteins S5 and S12.</text>
</comment>
<evidence type="ECO:0000256" key="1">
    <source>
        <dbReference type="ARBA" id="ARBA00006471"/>
    </source>
</evidence>
<evidence type="ECO:0000313" key="10">
    <source>
        <dbReference type="Proteomes" id="UP000230292"/>
    </source>
</evidence>
<evidence type="ECO:0000256" key="2">
    <source>
        <dbReference type="ARBA" id="ARBA00022730"/>
    </source>
</evidence>
<dbReference type="EMBL" id="PFGC01000037">
    <property type="protein sequence ID" value="PIW36873.1"/>
    <property type="molecule type" value="Genomic_DNA"/>
</dbReference>
<keyword evidence="3 7" id="KW-0694">RNA-binding</keyword>
<dbReference type="AlphaFoldDB" id="A0A2M7H3S3"/>
<comment type="function">
    <text evidence="7">One of the primary rRNA binding proteins, it binds directly to 16S rRNA central domain where it helps coordinate assembly of the platform of the 30S subunit.</text>
</comment>
<reference evidence="9 10" key="1">
    <citation type="submission" date="2017-09" db="EMBL/GenBank/DDBJ databases">
        <title>Depth-based differentiation of microbial function through sediment-hosted aquifers and enrichment of novel symbionts in the deep terrestrial subsurface.</title>
        <authorList>
            <person name="Probst A.J."/>
            <person name="Ladd B."/>
            <person name="Jarett J.K."/>
            <person name="Geller-Mcgrath D.E."/>
            <person name="Sieber C.M."/>
            <person name="Emerson J.B."/>
            <person name="Anantharaman K."/>
            <person name="Thomas B.C."/>
            <person name="Malmstrom R."/>
            <person name="Stieglmeier M."/>
            <person name="Klingl A."/>
            <person name="Woyke T."/>
            <person name="Ryan C.M."/>
            <person name="Banfield J.F."/>
        </authorList>
    </citation>
    <scope>NUCLEOTIDE SEQUENCE [LARGE SCALE GENOMIC DNA]</scope>
    <source>
        <strain evidence="9">CG15_BIG_FIL_POST_REV_8_21_14_020_45_12</strain>
    </source>
</reference>
<sequence length="131" mass="14385">MTDPIADMLTRIRNAQAAKKPEVLMPYSKLKHTLADILATEGFISSVSVDDGEGSVKKMLTLGLKYSGGKPVIRRIDRISTPGRRVYVGVKKLPYVFDNLGIAIISTSKGLMSNKQARKERMGGEVICEVF</sequence>
<dbReference type="HAMAP" id="MF_01302_B">
    <property type="entry name" value="Ribosomal_uS8_B"/>
    <property type="match status" value="1"/>
</dbReference>
<dbReference type="InterPro" id="IPR000630">
    <property type="entry name" value="Ribosomal_uS8"/>
</dbReference>
<dbReference type="Proteomes" id="UP000230292">
    <property type="component" value="Unassembled WGS sequence"/>
</dbReference>
<evidence type="ECO:0000256" key="4">
    <source>
        <dbReference type="ARBA" id="ARBA00022980"/>
    </source>
</evidence>
<evidence type="ECO:0000313" key="9">
    <source>
        <dbReference type="EMBL" id="PIW36873.1"/>
    </source>
</evidence>
<dbReference type="Gene3D" id="3.30.1370.30">
    <property type="match status" value="1"/>
</dbReference>
<proteinExistence type="inferred from homology"/>